<accession>U4QYD9</accession>
<evidence type="ECO:0000313" key="2">
    <source>
        <dbReference type="Proteomes" id="UP000016860"/>
    </source>
</evidence>
<proteinExistence type="predicted"/>
<gene>
    <name evidence="1" type="ORF">L323_15700</name>
</gene>
<reference evidence="1 2" key="1">
    <citation type="journal article" date="2013" name="Genome Announc.">
        <title>Draft Genome Sequence of the Cellulolytic Bacterium Clostridium papyrosolvens C7 (ATCC 700395).</title>
        <authorList>
            <person name="Zepeda V."/>
            <person name="Dassa B."/>
            <person name="Borovok I."/>
            <person name="Lamed R."/>
            <person name="Bayer E.A."/>
            <person name="Cate J.H."/>
        </authorList>
    </citation>
    <scope>NUCLEOTIDE SEQUENCE [LARGE SCALE GENOMIC DNA]</scope>
    <source>
        <strain evidence="1 2">C7</strain>
    </source>
</reference>
<dbReference type="OrthoDB" id="1739748at2"/>
<dbReference type="EMBL" id="ATAY01000085">
    <property type="protein sequence ID" value="EPR09609.1"/>
    <property type="molecule type" value="Genomic_DNA"/>
</dbReference>
<dbReference type="AlphaFoldDB" id="U4QYD9"/>
<evidence type="ECO:0000313" key="1">
    <source>
        <dbReference type="EMBL" id="EPR09609.1"/>
    </source>
</evidence>
<dbReference type="PATRIC" id="fig|1330534.3.peg.3109"/>
<dbReference type="Proteomes" id="UP000016860">
    <property type="component" value="Unassembled WGS sequence"/>
</dbReference>
<protein>
    <submittedName>
        <fullName evidence="1">Uncharacterized protein</fullName>
    </submittedName>
</protein>
<comment type="caution">
    <text evidence="1">The sequence shown here is derived from an EMBL/GenBank/DDBJ whole genome shotgun (WGS) entry which is preliminary data.</text>
</comment>
<sequence>MFFKNDDGFKSRENFILSCMDSRIDNLSDEFINSAAYLEFSAKYQDTLKKLANLLPSETFALVLELDSLNGKLSSDNQTYFYKQGFFDCRMVYNFLRR</sequence>
<dbReference type="RefSeq" id="WP_020816568.1">
    <property type="nucleotide sequence ID" value="NZ_ATAY01000085.1"/>
</dbReference>
<name>U4QYD9_9FIRM</name>
<organism evidence="1 2">
    <name type="scientific">Ruminiclostridium papyrosolvens C7</name>
    <dbReference type="NCBI Taxonomy" id="1330534"/>
    <lineage>
        <taxon>Bacteria</taxon>
        <taxon>Bacillati</taxon>
        <taxon>Bacillota</taxon>
        <taxon>Clostridia</taxon>
        <taxon>Eubacteriales</taxon>
        <taxon>Oscillospiraceae</taxon>
        <taxon>Ruminiclostridium</taxon>
    </lineage>
</organism>